<feature type="region of interest" description="Disordered" evidence="1">
    <location>
        <begin position="1"/>
        <end position="20"/>
    </location>
</feature>
<keyword evidence="4" id="KW-1185">Reference proteome</keyword>
<comment type="caution">
    <text evidence="3">The sequence shown here is derived from an EMBL/GenBank/DDBJ whole genome shotgun (WGS) entry which is preliminary data.</text>
</comment>
<name>A0ABW0TJD3_9BACL</name>
<organism evidence="3 4">
    <name type="scientific">Sporosarcina soli</name>
    <dbReference type="NCBI Taxonomy" id="334736"/>
    <lineage>
        <taxon>Bacteria</taxon>
        <taxon>Bacillati</taxon>
        <taxon>Bacillota</taxon>
        <taxon>Bacilli</taxon>
        <taxon>Bacillales</taxon>
        <taxon>Caryophanaceae</taxon>
        <taxon>Sporosarcina</taxon>
    </lineage>
</organism>
<evidence type="ECO:0000256" key="2">
    <source>
        <dbReference type="SAM" id="Phobius"/>
    </source>
</evidence>
<evidence type="ECO:0000256" key="1">
    <source>
        <dbReference type="SAM" id="MobiDB-lite"/>
    </source>
</evidence>
<feature type="transmembrane region" description="Helical" evidence="2">
    <location>
        <begin position="57"/>
        <end position="74"/>
    </location>
</feature>
<protein>
    <recommendedName>
        <fullName evidence="5">DUF4367 domain-containing protein</fullName>
    </recommendedName>
</protein>
<evidence type="ECO:0008006" key="5">
    <source>
        <dbReference type="Google" id="ProtNLM"/>
    </source>
</evidence>
<dbReference type="Proteomes" id="UP001596109">
    <property type="component" value="Unassembled WGS sequence"/>
</dbReference>
<evidence type="ECO:0000313" key="4">
    <source>
        <dbReference type="Proteomes" id="UP001596109"/>
    </source>
</evidence>
<dbReference type="RefSeq" id="WP_381434429.1">
    <property type="nucleotide sequence ID" value="NZ_JBHSNO010000005.1"/>
</dbReference>
<sequence>MNDFDKRAKDELQKRTEQDTHGLQDEIWIALEKELFSEEKPKKGEVKKMKKKKKNRAVPIILTAAAALAIVFSLTTDTGMAFIKGIKDMFVPEKEIIQSIEGQDEATDVHLNEGTNSNYVIYVDETRYKMIKGEEADIITTIEPLPERYPEVSMEIKQVADTKPEDLLSDIEAEFKKAFPELRAVETVTEPVEGYWLHGTTGSEWNSKVVTAYVISNGKEGSYVITENYFLEAAEGHGARFHHMLKSFEIVE</sequence>
<gene>
    <name evidence="3" type="ORF">ACFPRA_11730</name>
</gene>
<keyword evidence="2" id="KW-1133">Transmembrane helix</keyword>
<accession>A0ABW0TJD3</accession>
<dbReference type="EMBL" id="JBHSNO010000005">
    <property type="protein sequence ID" value="MFC5589564.1"/>
    <property type="molecule type" value="Genomic_DNA"/>
</dbReference>
<keyword evidence="2" id="KW-0812">Transmembrane</keyword>
<evidence type="ECO:0000313" key="3">
    <source>
        <dbReference type="EMBL" id="MFC5589564.1"/>
    </source>
</evidence>
<proteinExistence type="predicted"/>
<reference evidence="4" key="1">
    <citation type="journal article" date="2019" name="Int. J. Syst. Evol. Microbiol.">
        <title>The Global Catalogue of Microorganisms (GCM) 10K type strain sequencing project: providing services to taxonomists for standard genome sequencing and annotation.</title>
        <authorList>
            <consortium name="The Broad Institute Genomics Platform"/>
            <consortium name="The Broad Institute Genome Sequencing Center for Infectious Disease"/>
            <person name="Wu L."/>
            <person name="Ma J."/>
        </authorList>
    </citation>
    <scope>NUCLEOTIDE SEQUENCE [LARGE SCALE GENOMIC DNA]</scope>
    <source>
        <strain evidence="4">CGMCC 4.1434</strain>
    </source>
</reference>
<keyword evidence="2" id="KW-0472">Membrane</keyword>